<keyword evidence="2" id="KW-1133">Transmembrane helix</keyword>
<protein>
    <submittedName>
        <fullName evidence="3">Hydrophobic/amphiphilic exporter-1, HAE1 family</fullName>
    </submittedName>
</protein>
<dbReference type="Gene3D" id="3.30.70.1320">
    <property type="entry name" value="Multidrug efflux transporter AcrB pore domain like"/>
    <property type="match status" value="1"/>
</dbReference>
<feature type="transmembrane region" description="Helical" evidence="2">
    <location>
        <begin position="902"/>
        <end position="926"/>
    </location>
</feature>
<gene>
    <name evidence="3" type="ORF">GA0070621_3751</name>
</gene>
<keyword evidence="4" id="KW-1185">Reference proteome</keyword>
<dbReference type="RefSeq" id="WP_091197550.1">
    <property type="nucleotide sequence ID" value="NZ_LT594324.1"/>
</dbReference>
<dbReference type="PATRIC" id="fig|299146.4.peg.3887"/>
<dbReference type="OrthoDB" id="3306666at2"/>
<accession>A0A1A9A2Y1</accession>
<feature type="region of interest" description="Disordered" evidence="1">
    <location>
        <begin position="1042"/>
        <end position="1068"/>
    </location>
</feature>
<organism evidence="3 4">
    <name type="scientific">Micromonospora narathiwatensis</name>
    <dbReference type="NCBI Taxonomy" id="299146"/>
    <lineage>
        <taxon>Bacteria</taxon>
        <taxon>Bacillati</taxon>
        <taxon>Actinomycetota</taxon>
        <taxon>Actinomycetes</taxon>
        <taxon>Micromonosporales</taxon>
        <taxon>Micromonosporaceae</taxon>
        <taxon>Micromonospora</taxon>
    </lineage>
</organism>
<evidence type="ECO:0000256" key="1">
    <source>
        <dbReference type="SAM" id="MobiDB-lite"/>
    </source>
</evidence>
<dbReference type="SUPFAM" id="SSF82693">
    <property type="entry name" value="Multidrug efflux transporter AcrB pore domain, PN1, PN2, PC1 and PC2 subdomains"/>
    <property type="match status" value="2"/>
</dbReference>
<proteinExistence type="predicted"/>
<keyword evidence="2" id="KW-0472">Membrane</keyword>
<feature type="transmembrane region" description="Helical" evidence="2">
    <location>
        <begin position="357"/>
        <end position="375"/>
    </location>
</feature>
<name>A0A1A9A2Y1_9ACTN</name>
<reference evidence="3 4" key="1">
    <citation type="submission" date="2016-06" db="EMBL/GenBank/DDBJ databases">
        <authorList>
            <person name="Kjaerup R.B."/>
            <person name="Dalgaard T.S."/>
            <person name="Juul-Madsen H.R."/>
        </authorList>
    </citation>
    <scope>NUCLEOTIDE SEQUENCE [LARGE SCALE GENOMIC DNA]</scope>
    <source>
        <strain evidence="3 4">DSM 45248</strain>
    </source>
</reference>
<dbReference type="InterPro" id="IPR027463">
    <property type="entry name" value="AcrB_DN_DC_subdom"/>
</dbReference>
<dbReference type="Gene3D" id="1.20.1640.10">
    <property type="entry name" value="Multidrug efflux transporter AcrB transmembrane domain"/>
    <property type="match status" value="2"/>
</dbReference>
<dbReference type="Proteomes" id="UP000198765">
    <property type="component" value="Chromosome I"/>
</dbReference>
<feature type="transmembrane region" description="Helical" evidence="2">
    <location>
        <begin position="459"/>
        <end position="486"/>
    </location>
</feature>
<feature type="compositionally biased region" description="Low complexity" evidence="1">
    <location>
        <begin position="1042"/>
        <end position="1062"/>
    </location>
</feature>
<dbReference type="Gene3D" id="3.30.2090.10">
    <property type="entry name" value="Multidrug efflux transporter AcrB TolC docking domain, DN and DC subdomains"/>
    <property type="match status" value="2"/>
</dbReference>
<evidence type="ECO:0000313" key="4">
    <source>
        <dbReference type="Proteomes" id="UP000198765"/>
    </source>
</evidence>
<evidence type="ECO:0000256" key="2">
    <source>
        <dbReference type="SAM" id="Phobius"/>
    </source>
</evidence>
<dbReference type="GO" id="GO:0005886">
    <property type="term" value="C:plasma membrane"/>
    <property type="evidence" value="ECO:0007669"/>
    <property type="project" value="TreeGrafter"/>
</dbReference>
<sequence length="1089" mass="112568">MSLLARFSLANRGLVLLIALVTTAFGAYAVPSLKQQLLPSLEFPAAFIVATYPGAAPEIVESQVTEPIENSLQGIPGLEKVTSTSREGATTVQVSYAFGTNLDDVVNKMQTALNRIGGQLPEGVDPQVIAGSTDDLPVVVVAATGGDDEQALAEKLRRTVVPELEGLDGVRTVAVTGTRDQVVLITPDPAKLAAARLAPTAIGQALRTNGVAVPAGAVADGDRSLPVQVGTPIRDMDELRGIVLTTAPAAPVRLGDVAQVEQQLAPATGFTRTNGKPSLGIAVTATPDGNAVRISHDIRDRLDDLKASAGADLTVVFDQAPFVERSIESLTTEGLLGLLMAVVVILVFLLSIRSTVVTAVSIPLSVLVALIVLWAEGHSLNLLTLGALTIAVGRVVDDSIVVLENIKRHLEYGEPKRDAILGAVREVAGAVTASTLTTVAVFAPIALVGGFVGQLFAPFAITVTVALLASLLVSLTVIPVLAYWFLKPPGGTAADQAGVRRAAEEKELRSRLQRAYLPAIGFATRSRGTRWATVGLGLLVLVGTFGLAQKLETNFLDDSGRDTLSIRQELPAGTGLAGTDHAAARVEEVLRRTPGVKTYQVTAGGGNTPWAGVGAGNTASFSVALAKDTDAATVRRSLRTEFDALGPEVGELSFGAGQNGGSGNQLEVVVQAADQDTLNRAAEAVRGAVADTPGVEDVATSLATRVPRVEVTVDRVAAARAGLTEAAVGQLVAQAYRGAPLGQVTLDGTPQNVVLSTGARPPLSVDELRAMPVGPVKLDDIADVNQVDGPQQVTRIDGERSVSVTGTVTGSNLGATTKELQKRLDALDVPGATVTVGGVSADQQDAFADLLLAVLAAIAIVFLIMVATFRSLTQALILLVSVPFAATGAIVLLLATGTPLGVPALIGVLMLVGIVVTNAIVLLDLINQYRAQGMSVTDAVVEGGRRRLRPILMTAVATVFALLPMAFGLTGEGGFISRPLAIVVIGGLISSTLLTLILVPTLYTMVERAKDALRERRGTPEPVAPATPAPVLTPVPVTVGGGESPAEVAVPPAVPSVRPTPSGALLDGTDQFEVLRLPKSRQSPLPPTD</sequence>
<feature type="transmembrane region" description="Helical" evidence="2">
    <location>
        <begin position="850"/>
        <end position="869"/>
    </location>
</feature>
<dbReference type="Gene3D" id="3.30.70.1430">
    <property type="entry name" value="Multidrug efflux transporter AcrB pore domain"/>
    <property type="match status" value="2"/>
</dbReference>
<evidence type="ECO:0000313" key="3">
    <source>
        <dbReference type="EMBL" id="SBT50485.1"/>
    </source>
</evidence>
<feature type="transmembrane region" description="Helical" evidence="2">
    <location>
        <begin position="334"/>
        <end position="350"/>
    </location>
</feature>
<keyword evidence="2" id="KW-0812">Transmembrane</keyword>
<dbReference type="EMBL" id="LT594324">
    <property type="protein sequence ID" value="SBT50485.1"/>
    <property type="molecule type" value="Genomic_DNA"/>
</dbReference>
<dbReference type="Pfam" id="PF00873">
    <property type="entry name" value="ACR_tran"/>
    <property type="match status" value="1"/>
</dbReference>
<dbReference type="PANTHER" id="PTHR32063">
    <property type="match status" value="1"/>
</dbReference>
<dbReference type="SUPFAM" id="SSF82866">
    <property type="entry name" value="Multidrug efflux transporter AcrB transmembrane domain"/>
    <property type="match status" value="2"/>
</dbReference>
<dbReference type="GO" id="GO:0042910">
    <property type="term" value="F:xenobiotic transmembrane transporter activity"/>
    <property type="evidence" value="ECO:0007669"/>
    <property type="project" value="TreeGrafter"/>
</dbReference>
<dbReference type="InterPro" id="IPR001036">
    <property type="entry name" value="Acrflvin-R"/>
</dbReference>
<feature type="transmembrane region" description="Helical" evidence="2">
    <location>
        <begin position="951"/>
        <end position="969"/>
    </location>
</feature>
<feature type="transmembrane region" description="Helical" evidence="2">
    <location>
        <begin position="876"/>
        <end position="896"/>
    </location>
</feature>
<dbReference type="Gene3D" id="3.30.70.1440">
    <property type="entry name" value="Multidrug efflux transporter AcrB pore domain"/>
    <property type="match status" value="1"/>
</dbReference>
<feature type="transmembrane region" description="Helical" evidence="2">
    <location>
        <begin position="981"/>
        <end position="1006"/>
    </location>
</feature>
<dbReference type="AlphaFoldDB" id="A0A1A9A2Y1"/>
<feature type="transmembrane region" description="Helical" evidence="2">
    <location>
        <begin position="427"/>
        <end position="453"/>
    </location>
</feature>
<dbReference type="PANTHER" id="PTHR32063:SF0">
    <property type="entry name" value="SWARMING MOTILITY PROTEIN SWRC"/>
    <property type="match status" value="1"/>
</dbReference>
<dbReference type="PRINTS" id="PR00702">
    <property type="entry name" value="ACRIFLAVINRP"/>
</dbReference>
<dbReference type="SUPFAM" id="SSF82714">
    <property type="entry name" value="Multidrug efflux transporter AcrB TolC docking domain, DN and DC subdomains"/>
    <property type="match status" value="2"/>
</dbReference>